<gene>
    <name evidence="4" type="primary">cyk3</name>
    <name evidence="4" type="ORF">MCAL160_0651</name>
</gene>
<dbReference type="NCBIfam" id="NF045980">
    <property type="entry name" value="MAG6410_fam_LP"/>
    <property type="match status" value="1"/>
</dbReference>
<feature type="signal peptide" evidence="2">
    <location>
        <begin position="1"/>
        <end position="21"/>
    </location>
</feature>
<sequence length="762" mass="87715">MKKKNKIIGLGFILSANIAICSTQLVSCKNLSQLSEQDVASNSNNAISKTSETNNDKKRGQSLSKPTSNQSTEHETANKTTKPSQSKTMSDQTEKQTQQLTHPLTKLTPASPVTSEIKIKDPTTIKPDLQANEANDASKSEKQELNTDSSKPLKNDPKQELVLQIPKVENSEINNAILNARYTGFNYYSQPDYHFGKNAEELIKDQELKLELLDKQNKPVEGVKWYVRIYYPNDVVYELKNNLNKDTGLVYVNDNTIKGFNDTDKEKNVEVWGEYQGGLYQLKVKIWNHKQSQNIAEYNQSLKRVKELSQGWHHLSPLQRALKAYEWLGNNVRYQEGQYLGDDQTAYSAIIGLASVCTGYAKGFKMFMDELKIPNILLTGDVGSEKHIWNMIELDDGWYHVDATWGAKKLGRDVNYNYFLVNDYDLKIQNRKYNNRFPFNQMGQKYRAYKLNNFITSEEDIKKIINKQLMLKTNNNILQLHTPYTNQFEPTVKNVIEKMFQQRSNSYAKRNPEMNMVKYEYFLPKLENSNIKSVNLTIEKHTNSKSSYILKINKNEKVDLNNENIFVEGAFIKSIENYDNHTLVYLYNFDDLKNQNIKINVYKIGYDFKYEQKTFTFDVLQQPKPEGLFVGTDNKSGKIINVDETIEYRIDVGVWQSVQGTSINLNETGTKTVSLRKKANATHLLSEVQVIEPFKPRDLDREIKIYNGYVTGVDNSMQYRVKGTDKWIDIIGNKILLPSGTYDFWIKPGNGNLASEIYTLQV</sequence>
<reference evidence="4" key="2">
    <citation type="journal article" date="2014" name="Genome Announc.">
        <title>Complete Genome Sequence of Mycoplasma californicum Strain HAZ160_1 from Bovine Mastitic Milk in Japan.</title>
        <authorList>
            <person name="Hata E."/>
            <person name="Murakami K."/>
        </authorList>
    </citation>
    <scope>NUCLEOTIDE SEQUENCE</scope>
    <source>
        <strain evidence="4">HAZ160_1</strain>
    </source>
</reference>
<proteinExistence type="predicted"/>
<feature type="compositionally biased region" description="Polar residues" evidence="1">
    <location>
        <begin position="61"/>
        <end position="71"/>
    </location>
</feature>
<dbReference type="AlphaFoldDB" id="A0AAT9F8A1"/>
<dbReference type="InterPro" id="IPR038765">
    <property type="entry name" value="Papain-like_cys_pep_sf"/>
</dbReference>
<dbReference type="Gene3D" id="3.10.620.30">
    <property type="match status" value="1"/>
</dbReference>
<accession>A0AAT9F8A1</accession>
<evidence type="ECO:0000259" key="3">
    <source>
        <dbReference type="Pfam" id="PF01841"/>
    </source>
</evidence>
<reference evidence="4" key="4">
    <citation type="submission" date="2024-06" db="EMBL/GenBank/DDBJ databases">
        <authorList>
            <consortium name="Mycoplasma californicum genome sequencing consortium"/>
            <person name="Hata E."/>
            <person name="Tanaka K."/>
            <person name="Tamamura Y."/>
        </authorList>
    </citation>
    <scope>NUCLEOTIDE SEQUENCE</scope>
    <source>
        <strain evidence="4">HAZ160_1</strain>
    </source>
</reference>
<reference evidence="4" key="1">
    <citation type="journal article" date="2014" name="Appl. Environ. Microbiol.">
        <title>Molecular Epidemiology of Cases of Mycoplasma californicum Infection in Japan.</title>
        <authorList>
            <person name="Hata E."/>
            <person name="Suzuki K."/>
            <person name="Hanyu H."/>
            <person name="Itoh M."/>
            <person name="Higuchi H."/>
            <person name="Kobayashi H."/>
        </authorList>
    </citation>
    <scope>NUCLEOTIDE SEQUENCE</scope>
    <source>
        <strain evidence="4">HAZ160_1</strain>
    </source>
</reference>
<dbReference type="SUPFAM" id="SSF54001">
    <property type="entry name" value="Cysteine proteinases"/>
    <property type="match status" value="1"/>
</dbReference>
<name>A0AAT9F8A1_9BACT</name>
<evidence type="ECO:0000256" key="1">
    <source>
        <dbReference type="SAM" id="MobiDB-lite"/>
    </source>
</evidence>
<dbReference type="InterPro" id="IPR002931">
    <property type="entry name" value="Transglutaminase-like"/>
</dbReference>
<organism evidence="4">
    <name type="scientific">Mycoplasmopsis californica HAZ160_1</name>
    <dbReference type="NCBI Taxonomy" id="1397850"/>
    <lineage>
        <taxon>Bacteria</taxon>
        <taxon>Bacillati</taxon>
        <taxon>Mycoplasmatota</taxon>
        <taxon>Mycoplasmoidales</taxon>
        <taxon>Metamycoplasmataceae</taxon>
        <taxon>Mycoplasmopsis</taxon>
    </lineage>
</organism>
<protein>
    <submittedName>
        <fullName evidence="4">Hypothetial protein</fullName>
    </submittedName>
</protein>
<reference evidence="4" key="3">
    <citation type="journal article" date="2019" name="Vet. Microbiol.">
        <title>Mutations associated with change of susceptibility to lincosamides and/or macrolides in field and laboratory-derived Mycoplasma californicum strains in Japan, and development of a rapid detection method for these mutations.</title>
        <authorList>
            <person name="Hata E."/>
            <person name="Nagai K."/>
            <person name="Murakami K."/>
        </authorList>
    </citation>
    <scope>NUCLEOTIDE SEQUENCE</scope>
    <source>
        <strain evidence="4">HAZ160_1</strain>
    </source>
</reference>
<dbReference type="Pfam" id="PF01841">
    <property type="entry name" value="Transglut_core"/>
    <property type="match status" value="1"/>
</dbReference>
<feature type="compositionally biased region" description="Polar residues" evidence="1">
    <location>
        <begin position="78"/>
        <end position="102"/>
    </location>
</feature>
<dbReference type="RefSeq" id="WP_041103156.1">
    <property type="nucleotide sequence ID" value="NZ_AP013353.1"/>
</dbReference>
<dbReference type="EMBL" id="AP013353">
    <property type="protein sequence ID" value="BAP01124.1"/>
    <property type="molecule type" value="Genomic_DNA"/>
</dbReference>
<feature type="chain" id="PRO_5043736810" evidence="2">
    <location>
        <begin position="22"/>
        <end position="762"/>
    </location>
</feature>
<feature type="domain" description="Transglutaminase-like" evidence="3">
    <location>
        <begin position="316"/>
        <end position="403"/>
    </location>
</feature>
<feature type="compositionally biased region" description="Polar residues" evidence="1">
    <location>
        <begin position="39"/>
        <end position="53"/>
    </location>
</feature>
<evidence type="ECO:0000256" key="2">
    <source>
        <dbReference type="SAM" id="SignalP"/>
    </source>
</evidence>
<evidence type="ECO:0000313" key="4">
    <source>
        <dbReference type="EMBL" id="BAP01124.1"/>
    </source>
</evidence>
<feature type="compositionally biased region" description="Basic and acidic residues" evidence="1">
    <location>
        <begin position="136"/>
        <end position="159"/>
    </location>
</feature>
<feature type="region of interest" description="Disordered" evidence="1">
    <location>
        <begin position="39"/>
        <end position="159"/>
    </location>
</feature>
<keyword evidence="2" id="KW-0732">Signal</keyword>
<dbReference type="KEGG" id="mcm:MCAL160_0651"/>